<dbReference type="InterPro" id="IPR053098">
    <property type="entry name" value="Petuviruses_polyprotein"/>
</dbReference>
<dbReference type="Pfam" id="PF01107">
    <property type="entry name" value="MP"/>
    <property type="match status" value="1"/>
</dbReference>
<accession>A0A9D3U808</accession>
<name>A0A9D3U808_9ROSI</name>
<comment type="caution">
    <text evidence="1">The sequence shown here is derived from an EMBL/GenBank/DDBJ whole genome shotgun (WGS) entry which is preliminary data.</text>
</comment>
<sequence length="125" mass="14269">MPSIPLKSHFAKKTSSLYEVDYLKEEDKFVTLEIPLEFPKEWMQAGYSHIRFGVIRVVLNYHGAEGKPLIARIALLDSKYLKYQHTCIATIEATLNSSLVIVTLFPNFMMALIDPNLLEALKVQI</sequence>
<dbReference type="PANTHER" id="PTHR48435">
    <property type="entry name" value="POLYPROTEIN"/>
    <property type="match status" value="1"/>
</dbReference>
<protein>
    <submittedName>
        <fullName evidence="1">Uncharacterized protein</fullName>
    </submittedName>
</protein>
<evidence type="ECO:0000313" key="2">
    <source>
        <dbReference type="Proteomes" id="UP000828251"/>
    </source>
</evidence>
<gene>
    <name evidence="1" type="ORF">J1N35_043826</name>
</gene>
<reference evidence="1 2" key="1">
    <citation type="journal article" date="2021" name="Plant Biotechnol. J.">
        <title>Multi-omics assisted identification of the key and species-specific regulatory components of drought-tolerant mechanisms in Gossypium stocksii.</title>
        <authorList>
            <person name="Yu D."/>
            <person name="Ke L."/>
            <person name="Zhang D."/>
            <person name="Wu Y."/>
            <person name="Sun Y."/>
            <person name="Mei J."/>
            <person name="Sun J."/>
            <person name="Sun Y."/>
        </authorList>
    </citation>
    <scope>NUCLEOTIDE SEQUENCE [LARGE SCALE GENOMIC DNA]</scope>
    <source>
        <strain evidence="2">cv. E1</strain>
        <tissue evidence="1">Leaf</tissue>
    </source>
</reference>
<dbReference type="Proteomes" id="UP000828251">
    <property type="component" value="Unassembled WGS sequence"/>
</dbReference>
<dbReference type="InterPro" id="IPR028919">
    <property type="entry name" value="Viral_movement"/>
</dbReference>
<proteinExistence type="predicted"/>
<dbReference type="OrthoDB" id="998565at2759"/>
<keyword evidence="2" id="KW-1185">Reference proteome</keyword>
<dbReference type="PANTHER" id="PTHR48435:SF1">
    <property type="entry name" value="POLYPROTEIN"/>
    <property type="match status" value="1"/>
</dbReference>
<organism evidence="1 2">
    <name type="scientific">Gossypium stocksii</name>
    <dbReference type="NCBI Taxonomy" id="47602"/>
    <lineage>
        <taxon>Eukaryota</taxon>
        <taxon>Viridiplantae</taxon>
        <taxon>Streptophyta</taxon>
        <taxon>Embryophyta</taxon>
        <taxon>Tracheophyta</taxon>
        <taxon>Spermatophyta</taxon>
        <taxon>Magnoliopsida</taxon>
        <taxon>eudicotyledons</taxon>
        <taxon>Gunneridae</taxon>
        <taxon>Pentapetalae</taxon>
        <taxon>rosids</taxon>
        <taxon>malvids</taxon>
        <taxon>Malvales</taxon>
        <taxon>Malvaceae</taxon>
        <taxon>Malvoideae</taxon>
        <taxon>Gossypium</taxon>
    </lineage>
</organism>
<dbReference type="AlphaFoldDB" id="A0A9D3U808"/>
<dbReference type="EMBL" id="JAIQCV010000013">
    <property type="protein sequence ID" value="KAH1031652.1"/>
    <property type="molecule type" value="Genomic_DNA"/>
</dbReference>
<evidence type="ECO:0000313" key="1">
    <source>
        <dbReference type="EMBL" id="KAH1031652.1"/>
    </source>
</evidence>